<sequence>MKIIRDNEPYSINMLALLINWGIHRCNYRGCTNFPTTIISQVEGCDMFGLCEEHYQLCNTPGGGKLNLVWDNFDAFRQVEKVQP</sequence>
<protein>
    <submittedName>
        <fullName evidence="1">Uncharacterized protein</fullName>
    </submittedName>
</protein>
<organism evidence="1">
    <name type="scientific">marine sediment metagenome</name>
    <dbReference type="NCBI Taxonomy" id="412755"/>
    <lineage>
        <taxon>unclassified sequences</taxon>
        <taxon>metagenomes</taxon>
        <taxon>ecological metagenomes</taxon>
    </lineage>
</organism>
<reference evidence="1" key="1">
    <citation type="journal article" date="2015" name="Nature">
        <title>Complex archaea that bridge the gap between prokaryotes and eukaryotes.</title>
        <authorList>
            <person name="Spang A."/>
            <person name="Saw J.H."/>
            <person name="Jorgensen S.L."/>
            <person name="Zaremba-Niedzwiedzka K."/>
            <person name="Martijn J."/>
            <person name="Lind A.E."/>
            <person name="van Eijk R."/>
            <person name="Schleper C."/>
            <person name="Guy L."/>
            <person name="Ettema T.J."/>
        </authorList>
    </citation>
    <scope>NUCLEOTIDE SEQUENCE</scope>
</reference>
<accession>A0A0F9URK3</accession>
<name>A0A0F9URK3_9ZZZZ</name>
<dbReference type="AlphaFoldDB" id="A0A0F9URK3"/>
<dbReference type="EMBL" id="LAZR01000580">
    <property type="protein sequence ID" value="KKN63766.1"/>
    <property type="molecule type" value="Genomic_DNA"/>
</dbReference>
<comment type="caution">
    <text evidence="1">The sequence shown here is derived from an EMBL/GenBank/DDBJ whole genome shotgun (WGS) entry which is preliminary data.</text>
</comment>
<evidence type="ECO:0000313" key="1">
    <source>
        <dbReference type="EMBL" id="KKN63766.1"/>
    </source>
</evidence>
<gene>
    <name evidence="1" type="ORF">LCGC14_0498700</name>
</gene>
<proteinExistence type="predicted"/>